<name>A0ABN7RN00_OIKDI</name>
<organism evidence="2 3">
    <name type="scientific">Oikopleura dioica</name>
    <name type="common">Tunicate</name>
    <dbReference type="NCBI Taxonomy" id="34765"/>
    <lineage>
        <taxon>Eukaryota</taxon>
        <taxon>Metazoa</taxon>
        <taxon>Chordata</taxon>
        <taxon>Tunicata</taxon>
        <taxon>Appendicularia</taxon>
        <taxon>Copelata</taxon>
        <taxon>Oikopleuridae</taxon>
        <taxon>Oikopleura</taxon>
    </lineage>
</organism>
<accession>A0ABN7RN00</accession>
<evidence type="ECO:0000313" key="3">
    <source>
        <dbReference type="Proteomes" id="UP001158576"/>
    </source>
</evidence>
<proteinExistence type="predicted"/>
<dbReference type="Proteomes" id="UP001158576">
    <property type="component" value="Chromosome PAR"/>
</dbReference>
<evidence type="ECO:0000313" key="2">
    <source>
        <dbReference type="EMBL" id="CAG5081676.1"/>
    </source>
</evidence>
<keyword evidence="3" id="KW-1185">Reference proteome</keyword>
<reference evidence="2 3" key="1">
    <citation type="submission" date="2021-04" db="EMBL/GenBank/DDBJ databases">
        <authorList>
            <person name="Bliznina A."/>
        </authorList>
    </citation>
    <scope>NUCLEOTIDE SEQUENCE [LARGE SCALE GENOMIC DNA]</scope>
</reference>
<keyword evidence="1" id="KW-0732">Signal</keyword>
<gene>
    <name evidence="2" type="ORF">OKIOD_LOCUS1495</name>
</gene>
<feature type="signal peptide" evidence="1">
    <location>
        <begin position="1"/>
        <end position="15"/>
    </location>
</feature>
<feature type="chain" id="PRO_5047081376" evidence="1">
    <location>
        <begin position="16"/>
        <end position="172"/>
    </location>
</feature>
<evidence type="ECO:0000256" key="1">
    <source>
        <dbReference type="SAM" id="SignalP"/>
    </source>
</evidence>
<dbReference type="EMBL" id="OU015568">
    <property type="protein sequence ID" value="CAG5081676.1"/>
    <property type="molecule type" value="Genomic_DNA"/>
</dbReference>
<sequence>MKLSGLFCLISSAFAGTCNFPDKTGVLPEGGCPSTCAIYKRIEEVERLVNEEWTKVKVNFEGSYDKSGEYSSSREILEQLLIRLQKIKKSSMSEAEKFRAYLNEYNNANVPAIIADQEKRTAQLEERRGNLHSQYIQDKTEFIQLTTFCLLNFKEYGEHICDVRSFADGLNL</sequence>
<protein>
    <submittedName>
        <fullName evidence="2">Oidioi.mRNA.OKI2018_I69.PAR.g9937.t1.cds</fullName>
    </submittedName>
</protein>